<organism evidence="1 2">
    <name type="scientific">Zoarces viviparus</name>
    <name type="common">Viviparous eelpout</name>
    <name type="synonym">Blennius viviparus</name>
    <dbReference type="NCBI Taxonomy" id="48416"/>
    <lineage>
        <taxon>Eukaryota</taxon>
        <taxon>Metazoa</taxon>
        <taxon>Chordata</taxon>
        <taxon>Craniata</taxon>
        <taxon>Vertebrata</taxon>
        <taxon>Euteleostomi</taxon>
        <taxon>Actinopterygii</taxon>
        <taxon>Neopterygii</taxon>
        <taxon>Teleostei</taxon>
        <taxon>Neoteleostei</taxon>
        <taxon>Acanthomorphata</taxon>
        <taxon>Eupercaria</taxon>
        <taxon>Perciformes</taxon>
        <taxon>Cottioidei</taxon>
        <taxon>Zoarcales</taxon>
        <taxon>Zoarcidae</taxon>
        <taxon>Zoarcinae</taxon>
        <taxon>Zoarces</taxon>
    </lineage>
</organism>
<dbReference type="Proteomes" id="UP001488805">
    <property type="component" value="Unassembled WGS sequence"/>
</dbReference>
<reference evidence="1 2" key="1">
    <citation type="journal article" date="2024" name="Genome Biol. Evol.">
        <title>Chromosome-level genome assembly of the viviparous eelpout Zoarces viviparus.</title>
        <authorList>
            <person name="Fuhrmann N."/>
            <person name="Brasseur M.V."/>
            <person name="Bakowski C.E."/>
            <person name="Podsiadlowski L."/>
            <person name="Prost S."/>
            <person name="Krehenwinkel H."/>
            <person name="Mayer C."/>
        </authorList>
    </citation>
    <scope>NUCLEOTIDE SEQUENCE [LARGE SCALE GENOMIC DNA]</scope>
    <source>
        <strain evidence="1">NO-MEL_2022_Ind0_liver</strain>
    </source>
</reference>
<name>A0AAW1E5X1_ZOAVI</name>
<gene>
    <name evidence="1" type="ORF">VZT92_023033</name>
</gene>
<sequence length="84" mass="9855">MNAPCFSRQVNNNLKKPRFPVTADWRLDSKQWLRPPDIRSAHNTETRDHRRLLFIQELGVHFKSGLTCELFGLRGARFSSLYLV</sequence>
<evidence type="ECO:0000313" key="1">
    <source>
        <dbReference type="EMBL" id="KAK9517687.1"/>
    </source>
</evidence>
<accession>A0AAW1E5X1</accession>
<protein>
    <submittedName>
        <fullName evidence="1">Uncharacterized protein</fullName>
    </submittedName>
</protein>
<dbReference type="EMBL" id="JBCEZU010000538">
    <property type="protein sequence ID" value="KAK9517687.1"/>
    <property type="molecule type" value="Genomic_DNA"/>
</dbReference>
<proteinExistence type="predicted"/>
<keyword evidence="2" id="KW-1185">Reference proteome</keyword>
<evidence type="ECO:0000313" key="2">
    <source>
        <dbReference type="Proteomes" id="UP001488805"/>
    </source>
</evidence>
<comment type="caution">
    <text evidence="1">The sequence shown here is derived from an EMBL/GenBank/DDBJ whole genome shotgun (WGS) entry which is preliminary data.</text>
</comment>
<dbReference type="AlphaFoldDB" id="A0AAW1E5X1"/>